<dbReference type="InterPro" id="IPR000524">
    <property type="entry name" value="Tscrpt_reg_HTH_GntR"/>
</dbReference>
<dbReference type="STRING" id="1335616.WDC_0058"/>
<dbReference type="Proteomes" id="UP000032279">
    <property type="component" value="Unassembled WGS sequence"/>
</dbReference>
<dbReference type="Gene3D" id="1.10.10.10">
    <property type="entry name" value="Winged helix-like DNA-binding domain superfamily/Winged helix DNA-binding domain"/>
    <property type="match status" value="1"/>
</dbReference>
<dbReference type="AlphaFoldDB" id="A0A0D1ACC0"/>
<dbReference type="PROSITE" id="PS50949">
    <property type="entry name" value="HTH_GNTR"/>
    <property type="match status" value="1"/>
</dbReference>
<feature type="domain" description="HTH gntR-type" evidence="4">
    <location>
        <begin position="4"/>
        <end position="72"/>
    </location>
</feature>
<dbReference type="GO" id="GO:0003700">
    <property type="term" value="F:DNA-binding transcription factor activity"/>
    <property type="evidence" value="ECO:0007669"/>
    <property type="project" value="InterPro"/>
</dbReference>
<dbReference type="GO" id="GO:0045892">
    <property type="term" value="P:negative regulation of DNA-templated transcription"/>
    <property type="evidence" value="ECO:0007669"/>
    <property type="project" value="TreeGrafter"/>
</dbReference>
<dbReference type="InterPro" id="IPR050679">
    <property type="entry name" value="Bact_HTH_transcr_reg"/>
</dbReference>
<dbReference type="SUPFAM" id="SSF46785">
    <property type="entry name" value="Winged helix' DNA-binding domain"/>
    <property type="match status" value="1"/>
</dbReference>
<reference evidence="5 6" key="1">
    <citation type="submission" date="2013-08" db="EMBL/GenBank/DDBJ databases">
        <title>Lactobacillus wasatchii sp. WDC04, a late gas producing bacteria isolated from aged chedder cheese.</title>
        <authorList>
            <person name="Oberg C.J."/>
            <person name="Culumber M."/>
            <person name="McMahon D.J."/>
            <person name="Broadbent J.R."/>
            <person name="Oberg T.S."/>
            <person name="Ortaki F."/>
        </authorList>
    </citation>
    <scope>NUCLEOTIDE SEQUENCE [LARGE SCALE GENOMIC DNA]</scope>
    <source>
        <strain evidence="5 6">WDC04</strain>
    </source>
</reference>
<name>A0A0D1ACC0_9LACO</name>
<gene>
    <name evidence="5" type="ORF">WDC_0058</name>
</gene>
<dbReference type="PATRIC" id="fig|1335616.4.peg.58"/>
<proteinExistence type="predicted"/>
<evidence type="ECO:0000313" key="5">
    <source>
        <dbReference type="EMBL" id="KIS04321.1"/>
    </source>
</evidence>
<evidence type="ECO:0000259" key="4">
    <source>
        <dbReference type="PROSITE" id="PS50949"/>
    </source>
</evidence>
<dbReference type="InterPro" id="IPR036388">
    <property type="entry name" value="WH-like_DNA-bd_sf"/>
</dbReference>
<evidence type="ECO:0000256" key="1">
    <source>
        <dbReference type="ARBA" id="ARBA00023015"/>
    </source>
</evidence>
<dbReference type="InterPro" id="IPR036390">
    <property type="entry name" value="WH_DNA-bd_sf"/>
</dbReference>
<dbReference type="Pfam" id="PF00392">
    <property type="entry name" value="GntR"/>
    <property type="match status" value="1"/>
</dbReference>
<organism evidence="5 6">
    <name type="scientific">Paucilactobacillus wasatchensis</name>
    <dbReference type="NCBI Taxonomy" id="1335616"/>
    <lineage>
        <taxon>Bacteria</taxon>
        <taxon>Bacillati</taxon>
        <taxon>Bacillota</taxon>
        <taxon>Bacilli</taxon>
        <taxon>Lactobacillales</taxon>
        <taxon>Lactobacillaceae</taxon>
        <taxon>Paucilactobacillus</taxon>
    </lineage>
</organism>
<dbReference type="PANTHER" id="PTHR44846:SF17">
    <property type="entry name" value="GNTR-FAMILY TRANSCRIPTIONAL REGULATOR"/>
    <property type="match status" value="1"/>
</dbReference>
<dbReference type="RefSeq" id="WP_044009806.1">
    <property type="nucleotide sequence ID" value="NZ_AWTT01000001.1"/>
</dbReference>
<dbReference type="OrthoDB" id="9815017at2"/>
<keyword evidence="6" id="KW-1185">Reference proteome</keyword>
<comment type="caution">
    <text evidence="5">The sequence shown here is derived from an EMBL/GenBank/DDBJ whole genome shotgun (WGS) entry which is preliminary data.</text>
</comment>
<dbReference type="GO" id="GO:0003677">
    <property type="term" value="F:DNA binding"/>
    <property type="evidence" value="ECO:0007669"/>
    <property type="project" value="UniProtKB-KW"/>
</dbReference>
<evidence type="ECO:0000313" key="6">
    <source>
        <dbReference type="Proteomes" id="UP000032279"/>
    </source>
</evidence>
<dbReference type="EMBL" id="AWTT01000001">
    <property type="protein sequence ID" value="KIS04321.1"/>
    <property type="molecule type" value="Genomic_DNA"/>
</dbReference>
<protein>
    <submittedName>
        <fullName evidence="5">Transcriptional regulator</fullName>
    </submittedName>
</protein>
<keyword evidence="3" id="KW-0804">Transcription</keyword>
<dbReference type="PRINTS" id="PR00035">
    <property type="entry name" value="HTHGNTR"/>
</dbReference>
<dbReference type="SMART" id="SM00345">
    <property type="entry name" value="HTH_GNTR"/>
    <property type="match status" value="1"/>
</dbReference>
<evidence type="ECO:0000256" key="2">
    <source>
        <dbReference type="ARBA" id="ARBA00023125"/>
    </source>
</evidence>
<dbReference type="CDD" id="cd07377">
    <property type="entry name" value="WHTH_GntR"/>
    <property type="match status" value="1"/>
</dbReference>
<sequence length="238" mass="27142">MHRAPRYVQVYNQLLSMIKNGSFAPGAKLPSEESMSNDFNVSRVTLRTALSLLKEDNVIKSIHGQGHYVTEKQESNSGGIELIENPLRGSVSLKLDSCEAYFHKNTASTFTDKLFSVKDSKYLTLNLWYKNKLKNVANELSIILPETIEKFGIDIEDPTNLVQLLEKDIYSFTASSEVTIVLSERPVETFKRKFIDSGPLMLLTEDLFASNGDRIIQNKFYIPAKYFRATLRRYSNHM</sequence>
<evidence type="ECO:0000256" key="3">
    <source>
        <dbReference type="ARBA" id="ARBA00023163"/>
    </source>
</evidence>
<dbReference type="PANTHER" id="PTHR44846">
    <property type="entry name" value="MANNOSYL-D-GLYCERATE TRANSPORT/METABOLISM SYSTEM REPRESSOR MNGR-RELATED"/>
    <property type="match status" value="1"/>
</dbReference>
<accession>A0A0D1ACC0</accession>
<keyword evidence="1" id="KW-0805">Transcription regulation</keyword>
<keyword evidence="2" id="KW-0238">DNA-binding</keyword>